<keyword evidence="13" id="KW-1185">Reference proteome</keyword>
<dbReference type="GO" id="GO:0006166">
    <property type="term" value="P:purine ribonucleoside salvage"/>
    <property type="evidence" value="ECO:0007669"/>
    <property type="project" value="UniProtKB-KW"/>
</dbReference>
<evidence type="ECO:0000256" key="4">
    <source>
        <dbReference type="ARBA" id="ARBA00008391"/>
    </source>
</evidence>
<organism evidence="12 13">
    <name type="scientific">Oncorhynchus mykiss</name>
    <name type="common">Rainbow trout</name>
    <name type="synonym">Salmo gairdneri</name>
    <dbReference type="NCBI Taxonomy" id="8022"/>
    <lineage>
        <taxon>Eukaryota</taxon>
        <taxon>Metazoa</taxon>
        <taxon>Chordata</taxon>
        <taxon>Craniata</taxon>
        <taxon>Vertebrata</taxon>
        <taxon>Euteleostomi</taxon>
        <taxon>Actinopterygii</taxon>
        <taxon>Neopterygii</taxon>
        <taxon>Teleostei</taxon>
        <taxon>Protacanthopterygii</taxon>
        <taxon>Salmoniformes</taxon>
        <taxon>Salmonidae</taxon>
        <taxon>Salmoninae</taxon>
        <taxon>Oncorhynchus</taxon>
    </lineage>
</organism>
<dbReference type="EC" id="2.4.2.7" evidence="6"/>
<dbReference type="InterPro" id="IPR050120">
    <property type="entry name" value="Adenine_PRTase"/>
</dbReference>
<reference evidence="12" key="1">
    <citation type="submission" date="2020-07" db="EMBL/GenBank/DDBJ databases">
        <title>A long reads based de novo assembly of the rainbow trout Arlee double haploid line genome.</title>
        <authorList>
            <person name="Gao G."/>
            <person name="Palti Y."/>
        </authorList>
    </citation>
    <scope>NUCLEOTIDE SEQUENCE [LARGE SCALE GENOMIC DNA]</scope>
</reference>
<reference evidence="12" key="3">
    <citation type="submission" date="2025-09" db="UniProtKB">
        <authorList>
            <consortium name="Ensembl"/>
        </authorList>
    </citation>
    <scope>IDENTIFICATION</scope>
</reference>
<evidence type="ECO:0000256" key="6">
    <source>
        <dbReference type="ARBA" id="ARBA00011893"/>
    </source>
</evidence>
<keyword evidence="8" id="KW-0328">Glycosyltransferase</keyword>
<evidence type="ECO:0000256" key="8">
    <source>
        <dbReference type="ARBA" id="ARBA00022676"/>
    </source>
</evidence>
<dbReference type="SUPFAM" id="SSF53271">
    <property type="entry name" value="PRTase-like"/>
    <property type="match status" value="1"/>
</dbReference>
<evidence type="ECO:0000256" key="1">
    <source>
        <dbReference type="ARBA" id="ARBA00000868"/>
    </source>
</evidence>
<dbReference type="InterPro" id="IPR000836">
    <property type="entry name" value="PRTase_dom"/>
</dbReference>
<comment type="catalytic activity">
    <reaction evidence="1">
        <text>AMP + diphosphate = 5-phospho-alpha-D-ribose 1-diphosphate + adenine</text>
        <dbReference type="Rhea" id="RHEA:16609"/>
        <dbReference type="ChEBI" id="CHEBI:16708"/>
        <dbReference type="ChEBI" id="CHEBI:33019"/>
        <dbReference type="ChEBI" id="CHEBI:58017"/>
        <dbReference type="ChEBI" id="CHEBI:456215"/>
        <dbReference type="EC" id="2.4.2.7"/>
    </reaction>
</comment>
<proteinExistence type="inferred from homology"/>
<dbReference type="Ensembl" id="ENSOMYT00000093612.2">
    <property type="protein sequence ID" value="ENSOMYP00000085885.2"/>
    <property type="gene ID" value="ENSOMYG00000039774.2"/>
</dbReference>
<keyword evidence="7" id="KW-0963">Cytoplasm</keyword>
<comment type="similarity">
    <text evidence="4">Belongs to the purine/pyrimidine phosphoribosyltransferase family.</text>
</comment>
<protein>
    <recommendedName>
        <fullName evidence="6">adenine phosphoribosyltransferase</fullName>
        <ecNumber evidence="6">2.4.2.7</ecNumber>
    </recommendedName>
</protein>
<keyword evidence="9" id="KW-0808">Transferase</keyword>
<dbReference type="Proteomes" id="UP000694395">
    <property type="component" value="Chromosome 27"/>
</dbReference>
<dbReference type="GO" id="GO:0005737">
    <property type="term" value="C:cytoplasm"/>
    <property type="evidence" value="ECO:0007669"/>
    <property type="project" value="UniProtKB-SubCell"/>
</dbReference>
<dbReference type="CDD" id="cd06223">
    <property type="entry name" value="PRTases_typeI"/>
    <property type="match status" value="1"/>
</dbReference>
<comment type="pathway">
    <text evidence="3">Purine metabolism; AMP biosynthesis via salvage pathway; AMP from adenine: step 1/1.</text>
</comment>
<accession>A0A8C7TWJ4</accession>
<name>A0A8C7TWJ4_ONCMY</name>
<evidence type="ECO:0000256" key="10">
    <source>
        <dbReference type="ARBA" id="ARBA00022726"/>
    </source>
</evidence>
<evidence type="ECO:0000256" key="2">
    <source>
        <dbReference type="ARBA" id="ARBA00004496"/>
    </source>
</evidence>
<feature type="domain" description="Phosphoribosyltransferase" evidence="11">
    <location>
        <begin position="37"/>
        <end position="136"/>
    </location>
</feature>
<evidence type="ECO:0000313" key="13">
    <source>
        <dbReference type="Proteomes" id="UP000694395"/>
    </source>
</evidence>
<dbReference type="PANTHER" id="PTHR11776">
    <property type="entry name" value="ADENINE PHOSPHORIBOSYLTRANSFERASE"/>
    <property type="match status" value="1"/>
</dbReference>
<keyword evidence="10" id="KW-0660">Purine salvage</keyword>
<comment type="subcellular location">
    <subcellularLocation>
        <location evidence="2">Cytoplasm</location>
    </subcellularLocation>
</comment>
<sequence>MNTLAVPTDRWKGPKFAWLDPSRLYYCVKDLLCPFQNEAIDLVAGIDAMGLIHGKQLHRKTYNLNQYAHSQEYRDYSGREKMELVSLCAAGLQMLIVDQWIETGGTMKAAIKLVERQGATVVGVDAVPIENSEGGKWIKEKYKLSLHPGGTTDSN</sequence>
<evidence type="ECO:0000256" key="3">
    <source>
        <dbReference type="ARBA" id="ARBA00004659"/>
    </source>
</evidence>
<evidence type="ECO:0000256" key="9">
    <source>
        <dbReference type="ARBA" id="ARBA00022679"/>
    </source>
</evidence>
<dbReference type="AlphaFoldDB" id="A0A8C7TWJ4"/>
<evidence type="ECO:0000256" key="7">
    <source>
        <dbReference type="ARBA" id="ARBA00022490"/>
    </source>
</evidence>
<dbReference type="Gene3D" id="3.40.50.2020">
    <property type="match status" value="1"/>
</dbReference>
<dbReference type="GeneTree" id="ENSGT00990000210122"/>
<evidence type="ECO:0000256" key="5">
    <source>
        <dbReference type="ARBA" id="ARBA00011738"/>
    </source>
</evidence>
<reference evidence="12" key="2">
    <citation type="submission" date="2025-08" db="UniProtKB">
        <authorList>
            <consortium name="Ensembl"/>
        </authorList>
    </citation>
    <scope>IDENTIFICATION</scope>
</reference>
<evidence type="ECO:0000259" key="11">
    <source>
        <dbReference type="Pfam" id="PF00156"/>
    </source>
</evidence>
<dbReference type="GO" id="GO:0003999">
    <property type="term" value="F:adenine phosphoribosyltransferase activity"/>
    <property type="evidence" value="ECO:0007669"/>
    <property type="project" value="UniProtKB-EC"/>
</dbReference>
<dbReference type="Pfam" id="PF00156">
    <property type="entry name" value="Pribosyltran"/>
    <property type="match status" value="1"/>
</dbReference>
<comment type="subunit">
    <text evidence="5">Homodimer.</text>
</comment>
<dbReference type="PANTHER" id="PTHR11776:SF7">
    <property type="entry name" value="PHOSPHORIBOSYLTRANSFERASE DOMAIN-CONTAINING PROTEIN"/>
    <property type="match status" value="1"/>
</dbReference>
<dbReference type="InterPro" id="IPR029057">
    <property type="entry name" value="PRTase-like"/>
</dbReference>
<evidence type="ECO:0000313" key="12">
    <source>
        <dbReference type="Ensembl" id="ENSOMYP00000085885.2"/>
    </source>
</evidence>